<dbReference type="CDD" id="cd18140">
    <property type="entry name" value="HLD_clamp_RFC"/>
    <property type="match status" value="1"/>
</dbReference>
<evidence type="ECO:0000313" key="13">
    <source>
        <dbReference type="EMBL" id="CAD1473193.1"/>
    </source>
</evidence>
<feature type="compositionally biased region" description="Polar residues" evidence="11">
    <location>
        <begin position="750"/>
        <end position="778"/>
    </location>
</feature>
<evidence type="ECO:0000256" key="7">
    <source>
        <dbReference type="ARBA" id="ARBA00023306"/>
    </source>
</evidence>
<organism evidence="13 14">
    <name type="scientific">Heterotrigona itama</name>
    <dbReference type="NCBI Taxonomy" id="395501"/>
    <lineage>
        <taxon>Eukaryota</taxon>
        <taxon>Metazoa</taxon>
        <taxon>Ecdysozoa</taxon>
        <taxon>Arthropoda</taxon>
        <taxon>Hexapoda</taxon>
        <taxon>Insecta</taxon>
        <taxon>Pterygota</taxon>
        <taxon>Neoptera</taxon>
        <taxon>Endopterygota</taxon>
        <taxon>Hymenoptera</taxon>
        <taxon>Apocrita</taxon>
        <taxon>Aculeata</taxon>
        <taxon>Apoidea</taxon>
        <taxon>Anthophila</taxon>
        <taxon>Apidae</taxon>
        <taxon>Heterotrigona</taxon>
    </lineage>
</organism>
<dbReference type="GO" id="GO:0005524">
    <property type="term" value="F:ATP binding"/>
    <property type="evidence" value="ECO:0007669"/>
    <property type="project" value="UniProtKB-KW"/>
</dbReference>
<dbReference type="Pfam" id="PF02926">
    <property type="entry name" value="THUMP"/>
    <property type="match status" value="1"/>
</dbReference>
<evidence type="ECO:0000259" key="12">
    <source>
        <dbReference type="PROSITE" id="PS51165"/>
    </source>
</evidence>
<keyword evidence="5" id="KW-0238">DNA-binding</keyword>
<evidence type="ECO:0000256" key="11">
    <source>
        <dbReference type="SAM" id="MobiDB-lite"/>
    </source>
</evidence>
<evidence type="ECO:0000256" key="1">
    <source>
        <dbReference type="ARBA" id="ARBA00004123"/>
    </source>
</evidence>
<keyword evidence="2" id="KW-0235">DNA replication</keyword>
<dbReference type="InterPro" id="IPR040183">
    <property type="entry name" value="THUMPD1-like"/>
</dbReference>
<evidence type="ECO:0000256" key="3">
    <source>
        <dbReference type="ARBA" id="ARBA00022741"/>
    </source>
</evidence>
<feature type="compositionally biased region" description="Basic and acidic residues" evidence="11">
    <location>
        <begin position="913"/>
        <end position="937"/>
    </location>
</feature>
<dbReference type="SMART" id="SM00981">
    <property type="entry name" value="THUMP"/>
    <property type="match status" value="1"/>
</dbReference>
<dbReference type="InterPro" id="IPR053016">
    <property type="entry name" value="CTF18-RFC_complex"/>
</dbReference>
<dbReference type="PANTHER" id="PTHR46765">
    <property type="entry name" value="P-LOOP CONTAINING NUCLEOSIDE TRIPHOSPHATE HYDROLASES SUPERFAMILY PROTEIN"/>
    <property type="match status" value="1"/>
</dbReference>
<dbReference type="InterPro" id="IPR004114">
    <property type="entry name" value="THUMP_dom"/>
</dbReference>
<dbReference type="InterPro" id="IPR003959">
    <property type="entry name" value="ATPase_AAA_core"/>
</dbReference>
<feature type="domain" description="THUMP" evidence="12">
    <location>
        <begin position="996"/>
        <end position="1102"/>
    </location>
</feature>
<dbReference type="InterPro" id="IPR027417">
    <property type="entry name" value="P-loop_NTPase"/>
</dbReference>
<dbReference type="GO" id="GO:0006260">
    <property type="term" value="P:DNA replication"/>
    <property type="evidence" value="ECO:0007669"/>
    <property type="project" value="UniProtKB-KW"/>
</dbReference>
<sequence length="1155" mass="133301">LEKKKGTESKKIENSQEEQKRDKLNISRPNVHEELNALTSSKYNELCIPSTSEVIPSTSNVDFDTDITKKRHYDELFGDISDILDTNDLGQEPKDKKPRWDEPQEIIKAVLDAREKFNEYSRGVSVNRKYIKDKRESISLRVPRWNFVALTRLRDAQRIYIRVKNDEKSKIKTNTHSISNLLSVPYSQLKTEAEEIIVQNVKRASCETSHLPVTKTLEDDELWVDKYRPKSYIELLSDESVNRQLLHWIKLWDKIVFNRNYIDNKKKKLNFKFRNRKFVDEKPFQELDSKGFPIQRIALLSGPPGLGKTTLAHLVAKHAGYNVVEINASDERSPDAFRQVLLASTQMKAVMGNDPRPNCLVLDEIDGAPTASIELLLKFVQGKLIPKGKKDKTKTDKHVCHRPIICICNEPYTPSLRALRAAALIISVPEVSATKLVDRLMEVSQKEKLKVNPDALLRLVEISGCDIRSCIGALQYMGGVNLGDNLSLTLKDSRKGLFDSWKQILKIPMNRNGILPLSERVQLVLKTVQNGESEKLAQGIFHNYPEICSDKLNYIALCLKWFQFFDEILFLVGSLQTWSIMPYLNYAFVTWHLYFAKARNIKLSYPFIVYEMNQKHARNIGILTTVQRNSGHNSIILTVDIAPFLPDLLSPQLRIVSGHLHSDKEKNDINRLVNVLIDFGLTFIQEKNLDESYDYKLDPNIFEIGIFPDCKYRRTLIYAVKQIIVQELEAERLRRIENAIKSITKSAQNKKSITNHNVTTNSATSDSAKISNNATSKPNDLEQSKKFQMETKDIKYKDFFGRTITVNQDKHKKLDKESINSRNFLTKSSVWYKYKEGFSNAVRRNELLTKMSVQKRKKNYFHNSYNQKKRKQFSLESGMKGFLCTCNFSEKECVRDAYKLLNEFADEIYGPDTTKDNDEAKEESEKDDSVNKTKNSDNEDDISDTLNKEINKLKAEYSKPINARRFQVVDTGVKNVIFIRSTLINQLELVTKIITELNNTKQQRTRFLLRLLPIEIICKANMNDIKSKADAMLEKYFAQEPKTFSIIFNRHSNNNIRRNEIIEDLAEIINKKNPGNKADLKNPELAVIVELIRGFCFMSVAPNYYKFKKYNLLEICNTKESTNDVNQKKEDACFEEKKETDSDQTNTDEHSTIEI</sequence>
<feature type="non-terminal residue" evidence="13">
    <location>
        <position position="1"/>
    </location>
</feature>
<dbReference type="PANTHER" id="PTHR46765:SF1">
    <property type="entry name" value="P-LOOP CONTAINING NUCLEOSIDE TRIPHOSPHATE HYDROLASES SUPERFAMILY PROTEIN"/>
    <property type="match status" value="1"/>
</dbReference>
<proteinExistence type="inferred from homology"/>
<feature type="region of interest" description="Disordered" evidence="11">
    <location>
        <begin position="911"/>
        <end position="943"/>
    </location>
</feature>
<dbReference type="InterPro" id="IPR003593">
    <property type="entry name" value="AAA+_ATPase"/>
</dbReference>
<evidence type="ECO:0000256" key="6">
    <source>
        <dbReference type="ARBA" id="ARBA00023242"/>
    </source>
</evidence>
<dbReference type="AlphaFoldDB" id="A0A6V7H2X3"/>
<dbReference type="GO" id="GO:0006400">
    <property type="term" value="P:tRNA modification"/>
    <property type="evidence" value="ECO:0007669"/>
    <property type="project" value="InterPro"/>
</dbReference>
<dbReference type="CDD" id="cd11717">
    <property type="entry name" value="THUMP_THUMPD1_like"/>
    <property type="match status" value="1"/>
</dbReference>
<evidence type="ECO:0000256" key="8">
    <source>
        <dbReference type="ARBA" id="ARBA00043975"/>
    </source>
</evidence>
<feature type="region of interest" description="Disordered" evidence="11">
    <location>
        <begin position="1"/>
        <end position="29"/>
    </location>
</feature>
<keyword evidence="14" id="KW-1185">Reference proteome</keyword>
<comment type="similarity">
    <text evidence="8">Belongs to the activator 1 small subunits family. CTF18 subfamily.</text>
</comment>
<dbReference type="GO" id="GO:0016887">
    <property type="term" value="F:ATP hydrolysis activity"/>
    <property type="evidence" value="ECO:0007669"/>
    <property type="project" value="InterPro"/>
</dbReference>
<dbReference type="Proteomes" id="UP000752696">
    <property type="component" value="Unassembled WGS sequence"/>
</dbReference>
<dbReference type="SUPFAM" id="SSF143437">
    <property type="entry name" value="THUMP domain-like"/>
    <property type="match status" value="1"/>
</dbReference>
<keyword evidence="10" id="KW-0694">RNA-binding</keyword>
<comment type="similarity">
    <text evidence="9">Belongs to the THUMPD1 family.</text>
</comment>
<dbReference type="Gene3D" id="3.40.50.300">
    <property type="entry name" value="P-loop containing nucleotide triphosphate hydrolases"/>
    <property type="match status" value="1"/>
</dbReference>
<evidence type="ECO:0000256" key="9">
    <source>
        <dbReference type="ARBA" id="ARBA00060731"/>
    </source>
</evidence>
<feature type="region of interest" description="Disordered" evidence="11">
    <location>
        <begin position="1126"/>
        <end position="1155"/>
    </location>
</feature>
<keyword evidence="3" id="KW-0547">Nucleotide-binding</keyword>
<accession>A0A6V7H2X3</accession>
<comment type="subcellular location">
    <subcellularLocation>
        <location evidence="1">Nucleus</location>
    </subcellularLocation>
</comment>
<dbReference type="OrthoDB" id="2195431at2759"/>
<dbReference type="SMART" id="SM00382">
    <property type="entry name" value="AAA"/>
    <property type="match status" value="1"/>
</dbReference>
<keyword evidence="7" id="KW-0131">Cell cycle</keyword>
<dbReference type="Gene3D" id="3.30.2300.10">
    <property type="entry name" value="THUMP superfamily"/>
    <property type="match status" value="1"/>
</dbReference>
<dbReference type="Gene3D" id="1.10.8.60">
    <property type="match status" value="1"/>
</dbReference>
<gene>
    <name evidence="13" type="ORF">MHI_LOCUS362937</name>
</gene>
<evidence type="ECO:0000256" key="4">
    <source>
        <dbReference type="ARBA" id="ARBA00022840"/>
    </source>
</evidence>
<reference evidence="13" key="1">
    <citation type="submission" date="2020-07" db="EMBL/GenBank/DDBJ databases">
        <authorList>
            <person name="Nazaruddin N."/>
        </authorList>
    </citation>
    <scope>NUCLEOTIDE SEQUENCE</scope>
</reference>
<dbReference type="FunFam" id="3.30.2300.10:FF:000001">
    <property type="entry name" value="THUMP domain-containing protein 1"/>
    <property type="match status" value="1"/>
</dbReference>
<dbReference type="GO" id="GO:0003723">
    <property type="term" value="F:RNA binding"/>
    <property type="evidence" value="ECO:0007669"/>
    <property type="project" value="UniProtKB-UniRule"/>
</dbReference>
<keyword evidence="6" id="KW-0539">Nucleus</keyword>
<dbReference type="PROSITE" id="PS51165">
    <property type="entry name" value="THUMP"/>
    <property type="match status" value="1"/>
</dbReference>
<evidence type="ECO:0000313" key="14">
    <source>
        <dbReference type="Proteomes" id="UP000752696"/>
    </source>
</evidence>
<dbReference type="GO" id="GO:0005634">
    <property type="term" value="C:nucleus"/>
    <property type="evidence" value="ECO:0007669"/>
    <property type="project" value="UniProtKB-SubCell"/>
</dbReference>
<dbReference type="EMBL" id="CAJDYZ010006262">
    <property type="protein sequence ID" value="CAD1473193.1"/>
    <property type="molecule type" value="Genomic_DNA"/>
</dbReference>
<evidence type="ECO:0000256" key="2">
    <source>
        <dbReference type="ARBA" id="ARBA00022705"/>
    </source>
</evidence>
<dbReference type="Pfam" id="PF00004">
    <property type="entry name" value="AAA"/>
    <property type="match status" value="1"/>
</dbReference>
<keyword evidence="4" id="KW-0067">ATP-binding</keyword>
<comment type="caution">
    <text evidence="13">The sequence shown here is derived from an EMBL/GenBank/DDBJ whole genome shotgun (WGS) entry which is preliminary data.</text>
</comment>
<evidence type="ECO:0000256" key="10">
    <source>
        <dbReference type="PROSITE-ProRule" id="PRU00529"/>
    </source>
</evidence>
<name>A0A6V7H2X3_9HYME</name>
<feature type="non-terminal residue" evidence="13">
    <location>
        <position position="1155"/>
    </location>
</feature>
<evidence type="ECO:0000256" key="5">
    <source>
        <dbReference type="ARBA" id="ARBA00023125"/>
    </source>
</evidence>
<feature type="region of interest" description="Disordered" evidence="11">
    <location>
        <begin position="750"/>
        <end position="784"/>
    </location>
</feature>
<dbReference type="CDD" id="cd00009">
    <property type="entry name" value="AAA"/>
    <property type="match status" value="1"/>
</dbReference>
<protein>
    <recommendedName>
        <fullName evidence="12">THUMP domain-containing protein</fullName>
    </recommendedName>
</protein>
<dbReference type="GO" id="GO:0003677">
    <property type="term" value="F:DNA binding"/>
    <property type="evidence" value="ECO:0007669"/>
    <property type="project" value="UniProtKB-KW"/>
</dbReference>
<dbReference type="SUPFAM" id="SSF52540">
    <property type="entry name" value="P-loop containing nucleoside triphosphate hydrolases"/>
    <property type="match status" value="1"/>
</dbReference>
<dbReference type="InterPro" id="IPR047854">
    <property type="entry name" value="RFC_lid"/>
</dbReference>